<organism evidence="2 3">
    <name type="scientific">Planoprotostelium fungivorum</name>
    <dbReference type="NCBI Taxonomy" id="1890364"/>
    <lineage>
        <taxon>Eukaryota</taxon>
        <taxon>Amoebozoa</taxon>
        <taxon>Evosea</taxon>
        <taxon>Variosea</taxon>
        <taxon>Cavosteliida</taxon>
        <taxon>Cavosteliaceae</taxon>
        <taxon>Planoprotostelium</taxon>
    </lineage>
</organism>
<accession>A0A2P6N430</accession>
<evidence type="ECO:0000313" key="2">
    <source>
        <dbReference type="EMBL" id="PRP78692.1"/>
    </source>
</evidence>
<evidence type="ECO:0000256" key="1">
    <source>
        <dbReference type="SAM" id="MobiDB-lite"/>
    </source>
</evidence>
<name>A0A2P6N430_9EUKA</name>
<evidence type="ECO:0000313" key="3">
    <source>
        <dbReference type="Proteomes" id="UP000241769"/>
    </source>
</evidence>
<feature type="region of interest" description="Disordered" evidence="1">
    <location>
        <begin position="1"/>
        <end position="30"/>
    </location>
</feature>
<dbReference type="AlphaFoldDB" id="A0A2P6N430"/>
<sequence>MKEEQIGKHSKVLEKSPYDRTRSESLSRFCPDAFTPSTTSAASMSWMPICVMQIDEDASIPSRSQIRNLLAGSSGGDHRKLSKARSA</sequence>
<proteinExistence type="predicted"/>
<keyword evidence="3" id="KW-1185">Reference proteome</keyword>
<reference evidence="2 3" key="1">
    <citation type="journal article" date="2018" name="Genome Biol. Evol.">
        <title>Multiple Roots of Fruiting Body Formation in Amoebozoa.</title>
        <authorList>
            <person name="Hillmann F."/>
            <person name="Forbes G."/>
            <person name="Novohradska S."/>
            <person name="Ferling I."/>
            <person name="Riege K."/>
            <person name="Groth M."/>
            <person name="Westermann M."/>
            <person name="Marz M."/>
            <person name="Spaller T."/>
            <person name="Winckler T."/>
            <person name="Schaap P."/>
            <person name="Glockner G."/>
        </authorList>
    </citation>
    <scope>NUCLEOTIDE SEQUENCE [LARGE SCALE GENOMIC DNA]</scope>
    <source>
        <strain evidence="2 3">Jena</strain>
    </source>
</reference>
<feature type="compositionally biased region" description="Basic and acidic residues" evidence="1">
    <location>
        <begin position="1"/>
        <end position="25"/>
    </location>
</feature>
<dbReference type="EMBL" id="MDYQ01000210">
    <property type="protein sequence ID" value="PRP78692.1"/>
    <property type="molecule type" value="Genomic_DNA"/>
</dbReference>
<comment type="caution">
    <text evidence="2">The sequence shown here is derived from an EMBL/GenBank/DDBJ whole genome shotgun (WGS) entry which is preliminary data.</text>
</comment>
<dbReference type="InParanoid" id="A0A2P6N430"/>
<protein>
    <submittedName>
        <fullName evidence="2">Uncharacterized protein</fullName>
    </submittedName>
</protein>
<gene>
    <name evidence="2" type="ORF">PROFUN_13431</name>
</gene>
<dbReference type="Proteomes" id="UP000241769">
    <property type="component" value="Unassembled WGS sequence"/>
</dbReference>